<dbReference type="EMBL" id="ML210153">
    <property type="protein sequence ID" value="TFK28828.1"/>
    <property type="molecule type" value="Genomic_DNA"/>
</dbReference>
<dbReference type="OrthoDB" id="272512at2759"/>
<dbReference type="STRING" id="230819.A0A5C3L7V1"/>
<keyword evidence="4" id="KW-0443">Lipid metabolism</keyword>
<keyword evidence="6" id="KW-0012">Acyltransferase</keyword>
<feature type="compositionally biased region" description="Polar residues" evidence="7">
    <location>
        <begin position="174"/>
        <end position="186"/>
    </location>
</feature>
<dbReference type="GO" id="GO:0006629">
    <property type="term" value="P:lipid metabolic process"/>
    <property type="evidence" value="ECO:0007669"/>
    <property type="project" value="UniProtKB-KW"/>
</dbReference>
<protein>
    <recommendedName>
        <fullName evidence="11">Phospholipid/glycerol acyltransferase domain-containing protein</fullName>
    </recommendedName>
</protein>
<feature type="transmembrane region" description="Helical" evidence="8">
    <location>
        <begin position="79"/>
        <end position="99"/>
    </location>
</feature>
<dbReference type="PANTHER" id="PTHR23063">
    <property type="entry name" value="PHOSPHOLIPID ACYLTRANSFERASE"/>
    <property type="match status" value="1"/>
</dbReference>
<keyword evidence="2 8" id="KW-0812">Transmembrane</keyword>
<gene>
    <name evidence="9" type="ORF">FA15DRAFT_633314</name>
</gene>
<evidence type="ECO:0000256" key="7">
    <source>
        <dbReference type="SAM" id="MobiDB-lite"/>
    </source>
</evidence>
<reference evidence="9 10" key="1">
    <citation type="journal article" date="2019" name="Nat. Ecol. Evol.">
        <title>Megaphylogeny resolves global patterns of mushroom evolution.</title>
        <authorList>
            <person name="Varga T."/>
            <person name="Krizsan K."/>
            <person name="Foldi C."/>
            <person name="Dima B."/>
            <person name="Sanchez-Garcia M."/>
            <person name="Sanchez-Ramirez S."/>
            <person name="Szollosi G.J."/>
            <person name="Szarkandi J.G."/>
            <person name="Papp V."/>
            <person name="Albert L."/>
            <person name="Andreopoulos W."/>
            <person name="Angelini C."/>
            <person name="Antonin V."/>
            <person name="Barry K.W."/>
            <person name="Bougher N.L."/>
            <person name="Buchanan P."/>
            <person name="Buyck B."/>
            <person name="Bense V."/>
            <person name="Catcheside P."/>
            <person name="Chovatia M."/>
            <person name="Cooper J."/>
            <person name="Damon W."/>
            <person name="Desjardin D."/>
            <person name="Finy P."/>
            <person name="Geml J."/>
            <person name="Haridas S."/>
            <person name="Hughes K."/>
            <person name="Justo A."/>
            <person name="Karasinski D."/>
            <person name="Kautmanova I."/>
            <person name="Kiss B."/>
            <person name="Kocsube S."/>
            <person name="Kotiranta H."/>
            <person name="LaButti K.M."/>
            <person name="Lechner B.E."/>
            <person name="Liimatainen K."/>
            <person name="Lipzen A."/>
            <person name="Lukacs Z."/>
            <person name="Mihaltcheva S."/>
            <person name="Morgado L.N."/>
            <person name="Niskanen T."/>
            <person name="Noordeloos M.E."/>
            <person name="Ohm R.A."/>
            <person name="Ortiz-Santana B."/>
            <person name="Ovrebo C."/>
            <person name="Racz N."/>
            <person name="Riley R."/>
            <person name="Savchenko A."/>
            <person name="Shiryaev A."/>
            <person name="Soop K."/>
            <person name="Spirin V."/>
            <person name="Szebenyi C."/>
            <person name="Tomsovsky M."/>
            <person name="Tulloss R.E."/>
            <person name="Uehling J."/>
            <person name="Grigoriev I.V."/>
            <person name="Vagvolgyi C."/>
            <person name="Papp T."/>
            <person name="Martin F.M."/>
            <person name="Miettinen O."/>
            <person name="Hibbett D.S."/>
            <person name="Nagy L.G."/>
        </authorList>
    </citation>
    <scope>NUCLEOTIDE SEQUENCE [LARGE SCALE GENOMIC DNA]</scope>
    <source>
        <strain evidence="9 10">CBS 121175</strain>
    </source>
</reference>
<dbReference type="GO" id="GO:0016746">
    <property type="term" value="F:acyltransferase activity"/>
    <property type="evidence" value="ECO:0007669"/>
    <property type="project" value="UniProtKB-KW"/>
</dbReference>
<evidence type="ECO:0008006" key="11">
    <source>
        <dbReference type="Google" id="ProtNLM"/>
    </source>
</evidence>
<proteinExistence type="predicted"/>
<evidence type="ECO:0000256" key="6">
    <source>
        <dbReference type="ARBA" id="ARBA00023315"/>
    </source>
</evidence>
<evidence type="ECO:0000256" key="8">
    <source>
        <dbReference type="SAM" id="Phobius"/>
    </source>
</evidence>
<dbReference type="PANTHER" id="PTHR23063:SF60">
    <property type="entry name" value="LYSOPHOSPHATIDIC ACID:OLEOYL-COA ACYLTRANSFERASE 1"/>
    <property type="match status" value="1"/>
</dbReference>
<keyword evidence="1" id="KW-0808">Transferase</keyword>
<keyword evidence="10" id="KW-1185">Reference proteome</keyword>
<name>A0A5C3L7V1_COPMA</name>
<keyword evidence="5 8" id="KW-0472">Membrane</keyword>
<dbReference type="Proteomes" id="UP000307440">
    <property type="component" value="Unassembled WGS sequence"/>
</dbReference>
<evidence type="ECO:0000256" key="5">
    <source>
        <dbReference type="ARBA" id="ARBA00023136"/>
    </source>
</evidence>
<evidence type="ECO:0000256" key="2">
    <source>
        <dbReference type="ARBA" id="ARBA00022692"/>
    </source>
</evidence>
<dbReference type="AlphaFoldDB" id="A0A5C3L7V1"/>
<organism evidence="9 10">
    <name type="scientific">Coprinopsis marcescibilis</name>
    <name type="common">Agaric fungus</name>
    <name type="synonym">Psathyrella marcescibilis</name>
    <dbReference type="NCBI Taxonomy" id="230819"/>
    <lineage>
        <taxon>Eukaryota</taxon>
        <taxon>Fungi</taxon>
        <taxon>Dikarya</taxon>
        <taxon>Basidiomycota</taxon>
        <taxon>Agaricomycotina</taxon>
        <taxon>Agaricomycetes</taxon>
        <taxon>Agaricomycetidae</taxon>
        <taxon>Agaricales</taxon>
        <taxon>Agaricineae</taxon>
        <taxon>Psathyrellaceae</taxon>
        <taxon>Coprinopsis</taxon>
    </lineage>
</organism>
<evidence type="ECO:0000313" key="9">
    <source>
        <dbReference type="EMBL" id="TFK28828.1"/>
    </source>
</evidence>
<evidence type="ECO:0000256" key="4">
    <source>
        <dbReference type="ARBA" id="ARBA00023098"/>
    </source>
</evidence>
<evidence type="ECO:0000256" key="1">
    <source>
        <dbReference type="ARBA" id="ARBA00022679"/>
    </source>
</evidence>
<evidence type="ECO:0000256" key="3">
    <source>
        <dbReference type="ARBA" id="ARBA00022989"/>
    </source>
</evidence>
<feature type="transmembrane region" description="Helical" evidence="8">
    <location>
        <begin position="41"/>
        <end position="67"/>
    </location>
</feature>
<sequence>MEKFSAYRDAGTGIQPFLTPVPPATSDILAKLSLPIRYALALVRTALILALSLVYLILVHGVGLLLAPIPPLYNLVTHLLTFILGRSALLVLGLFWIPVEYTSRKRGKKIQDISGWNPKAGDLIVSNWSSWVEVVWLAIRFNPIFVLPIPEKEIIKPASTQGSPIGYKPGRRTGTGSANIEQAARTTSPRVPIAGFKQVSMWSMIASTGYAPSRNTLETTQTLEDIRKAAGRPIVVFPECTTSNGRGLLRFADVFGLSVPVKNFNVFVLSVRYDPPTPLTPTLSHSIPSNFLNPLPHLFGLTTSLVPLTISIRLLPLSESPSSRLFVASEVLAGNPDEDQLAESCAAIIAQIGKLKRTGMGWEDKSSLLDLHYNRAK</sequence>
<keyword evidence="3 8" id="KW-1133">Transmembrane helix</keyword>
<accession>A0A5C3L7V1</accession>
<evidence type="ECO:0000313" key="10">
    <source>
        <dbReference type="Proteomes" id="UP000307440"/>
    </source>
</evidence>
<feature type="region of interest" description="Disordered" evidence="7">
    <location>
        <begin position="160"/>
        <end position="186"/>
    </location>
</feature>